<accession>A0A4Y8PQV5</accession>
<protein>
    <submittedName>
        <fullName evidence="1">Uncharacterized protein</fullName>
    </submittedName>
</protein>
<gene>
    <name evidence="1" type="ORF">B5M42_23970</name>
</gene>
<evidence type="ECO:0000313" key="1">
    <source>
        <dbReference type="EMBL" id="TFE83018.1"/>
    </source>
</evidence>
<dbReference type="Proteomes" id="UP000298246">
    <property type="component" value="Unassembled WGS sequence"/>
</dbReference>
<keyword evidence="2" id="KW-1185">Reference proteome</keyword>
<reference evidence="1 2" key="1">
    <citation type="submission" date="2017-03" db="EMBL/GenBank/DDBJ databases">
        <title>Isolation of Levoglucosan Utilizing Bacteria.</title>
        <authorList>
            <person name="Arya A.S."/>
        </authorList>
    </citation>
    <scope>NUCLEOTIDE SEQUENCE [LARGE SCALE GENOMIC DNA]</scope>
    <source>
        <strain evidence="1 2">MEC069</strain>
    </source>
</reference>
<evidence type="ECO:0000313" key="2">
    <source>
        <dbReference type="Proteomes" id="UP000298246"/>
    </source>
</evidence>
<dbReference type="RefSeq" id="WP_134757536.1">
    <property type="nucleotide sequence ID" value="NZ_MYFO02000002.1"/>
</dbReference>
<sequence>MAALLDYAFNEAAIGTNSLPFPLLPGVEVGLATINLTTYAADNTLQFQGTVGWQPDLALLTPLLPVVTFRIRVGGSAPSFPLLFETSDSAFLGTGILLPLLSNPVTTSFTHAEKATAVRPDAYFLTAELVGLGAASIVGPVHLSGSVIG</sequence>
<dbReference type="OrthoDB" id="2602996at2"/>
<organism evidence="1 2">
    <name type="scientific">Paenibacillus athensensis</name>
    <dbReference type="NCBI Taxonomy" id="1967502"/>
    <lineage>
        <taxon>Bacteria</taxon>
        <taxon>Bacillati</taxon>
        <taxon>Bacillota</taxon>
        <taxon>Bacilli</taxon>
        <taxon>Bacillales</taxon>
        <taxon>Paenibacillaceae</taxon>
        <taxon>Paenibacillus</taxon>
    </lineage>
</organism>
<name>A0A4Y8PQV5_9BACL</name>
<proteinExistence type="predicted"/>
<dbReference type="AlphaFoldDB" id="A0A4Y8PQV5"/>
<dbReference type="EMBL" id="MYFO01000060">
    <property type="protein sequence ID" value="TFE83018.1"/>
    <property type="molecule type" value="Genomic_DNA"/>
</dbReference>
<comment type="caution">
    <text evidence="1">The sequence shown here is derived from an EMBL/GenBank/DDBJ whole genome shotgun (WGS) entry which is preliminary data.</text>
</comment>